<organism evidence="2 3">
    <name type="scientific">Metarhizium robertsii</name>
    <dbReference type="NCBI Taxonomy" id="568076"/>
    <lineage>
        <taxon>Eukaryota</taxon>
        <taxon>Fungi</taxon>
        <taxon>Dikarya</taxon>
        <taxon>Ascomycota</taxon>
        <taxon>Pezizomycotina</taxon>
        <taxon>Sordariomycetes</taxon>
        <taxon>Hypocreomycetidae</taxon>
        <taxon>Hypocreales</taxon>
        <taxon>Clavicipitaceae</taxon>
        <taxon>Metarhizium</taxon>
    </lineage>
</organism>
<dbReference type="AlphaFoldDB" id="A0A014NDP3"/>
<name>A0A014NDP3_9HYPO</name>
<keyword evidence="1" id="KW-0175">Coiled coil</keyword>
<dbReference type="HOGENOM" id="CLU_508122_0_0_1"/>
<dbReference type="EMBL" id="JELW01000016">
    <property type="protein sequence ID" value="EXU99958.1"/>
    <property type="molecule type" value="Genomic_DNA"/>
</dbReference>
<accession>A0A014NDP3</accession>
<dbReference type="OrthoDB" id="4936301at2759"/>
<feature type="coiled-coil region" evidence="1">
    <location>
        <begin position="170"/>
        <end position="236"/>
    </location>
</feature>
<reference evidence="2 3" key="1">
    <citation type="submission" date="2014-02" db="EMBL/GenBank/DDBJ databases">
        <title>The genome sequence of the entomopathogenic fungus Metarhizium robertsii ARSEF 2575.</title>
        <authorList>
            <person name="Giuliano Garisto Donzelli B."/>
            <person name="Roe B.A."/>
            <person name="Macmil S.L."/>
            <person name="Krasnoff S.B."/>
            <person name="Gibson D.M."/>
        </authorList>
    </citation>
    <scope>NUCLEOTIDE SEQUENCE [LARGE SCALE GENOMIC DNA]</scope>
    <source>
        <strain evidence="2 3">ARSEF 2575</strain>
    </source>
</reference>
<gene>
    <name evidence="2" type="ORF">X797_007087</name>
</gene>
<evidence type="ECO:0000256" key="1">
    <source>
        <dbReference type="SAM" id="Coils"/>
    </source>
</evidence>
<evidence type="ECO:0000313" key="3">
    <source>
        <dbReference type="Proteomes" id="UP000030151"/>
    </source>
</evidence>
<comment type="caution">
    <text evidence="2">The sequence shown here is derived from an EMBL/GenBank/DDBJ whole genome shotgun (WGS) entry which is preliminary data.</text>
</comment>
<protein>
    <submittedName>
        <fullName evidence="2">Chromosome segregation protein SMC-like</fullName>
    </submittedName>
</protein>
<dbReference type="Proteomes" id="UP000030151">
    <property type="component" value="Unassembled WGS sequence"/>
</dbReference>
<sequence length="540" mass="59705">MTHNLGLGIRMPAIKDVERQLKQVVDSFKNLDTTAKRDLADVFEYSDQSTAKLKEYSDRSVVNKTMAADLQQLIRVCEEGNQVLDDYLRQDENLDDLGALARDREDYVGQRAFDHILRNPNISVAMLQHWGPAWSEKLEKALQDLDRPSQLPIGIVNDLQGDLTRAMGDLTDARGEIAQLLEDKAKLATELEAVRSLQAEQRQSATEKLQSAKRQAREAIEENKRLRDQLASLDMESAASKTRFQEQEERAAIQTSLIDASINVMESITDSPGQPEDDWDALLQYVNDSPRKLAAESDYAGWLWLDVWSGDMGKTDKTCPHACHGDQALIKLFFALRRDELLGSGCEALTLLQSVVSALAAAASVSEGLCKLATDAISGLPACELPICLMLGQILQIVSERWPSVGADLSGFVGTQRAWLKGDDGALVEALLLQGQEGHVCDTVQLYARTTLDENSPGVVVVESVDMFLYIDARGMRLRWIEADCVDWEDIGFDALKLKSPTGIECIHALPHSGALALALIRMKVRVSQSGHETWEGFGD</sequence>
<evidence type="ECO:0000313" key="2">
    <source>
        <dbReference type="EMBL" id="EXU99958.1"/>
    </source>
</evidence>
<proteinExistence type="predicted"/>